<dbReference type="AlphaFoldDB" id="A0A9D4FHY1"/>
<proteinExistence type="predicted"/>
<accession>A0A9D4FHY1</accession>
<name>A0A9D4FHY1_DREPO</name>
<evidence type="ECO:0000313" key="2">
    <source>
        <dbReference type="Proteomes" id="UP000828390"/>
    </source>
</evidence>
<dbReference type="Proteomes" id="UP000828390">
    <property type="component" value="Unassembled WGS sequence"/>
</dbReference>
<comment type="caution">
    <text evidence="1">The sequence shown here is derived from an EMBL/GenBank/DDBJ whole genome shotgun (WGS) entry which is preliminary data.</text>
</comment>
<reference evidence="1" key="1">
    <citation type="journal article" date="2019" name="bioRxiv">
        <title>The Genome of the Zebra Mussel, Dreissena polymorpha: A Resource for Invasive Species Research.</title>
        <authorList>
            <person name="McCartney M.A."/>
            <person name="Auch B."/>
            <person name="Kono T."/>
            <person name="Mallez S."/>
            <person name="Zhang Y."/>
            <person name="Obille A."/>
            <person name="Becker A."/>
            <person name="Abrahante J.E."/>
            <person name="Garbe J."/>
            <person name="Badalamenti J.P."/>
            <person name="Herman A."/>
            <person name="Mangelson H."/>
            <person name="Liachko I."/>
            <person name="Sullivan S."/>
            <person name="Sone E.D."/>
            <person name="Koren S."/>
            <person name="Silverstein K.A.T."/>
            <person name="Beckman K.B."/>
            <person name="Gohl D.M."/>
        </authorList>
    </citation>
    <scope>NUCLEOTIDE SEQUENCE</scope>
    <source>
        <strain evidence="1">Duluth1</strain>
        <tissue evidence="1">Whole animal</tissue>
    </source>
</reference>
<sequence>MKLYEKLNYLEEMRMLFVGSVQAVNQLKEKSARVQRRKQEYLEDTPPTGMVTEENSPAPGSMTEISNGRHPAELAEKLSLAKKSSKLAFTVGVDIPEQTVSVRLPGIVVERPASIKLTVETSRIILPSQPRPLSLELLVSVDLHMTGDDKREPKLSGLDFMSDAPYNITNITIILVYATVSDYEDEMIAPHRIDHELVLITIKLELKNKRITKKPHISFDVEKLKCPEKA</sequence>
<protein>
    <submittedName>
        <fullName evidence="1">Uncharacterized protein</fullName>
    </submittedName>
</protein>
<evidence type="ECO:0000313" key="1">
    <source>
        <dbReference type="EMBL" id="KAH3797608.1"/>
    </source>
</evidence>
<keyword evidence="2" id="KW-1185">Reference proteome</keyword>
<dbReference type="EMBL" id="JAIWYP010000007">
    <property type="protein sequence ID" value="KAH3797608.1"/>
    <property type="molecule type" value="Genomic_DNA"/>
</dbReference>
<organism evidence="1 2">
    <name type="scientific">Dreissena polymorpha</name>
    <name type="common">Zebra mussel</name>
    <name type="synonym">Mytilus polymorpha</name>
    <dbReference type="NCBI Taxonomy" id="45954"/>
    <lineage>
        <taxon>Eukaryota</taxon>
        <taxon>Metazoa</taxon>
        <taxon>Spiralia</taxon>
        <taxon>Lophotrochozoa</taxon>
        <taxon>Mollusca</taxon>
        <taxon>Bivalvia</taxon>
        <taxon>Autobranchia</taxon>
        <taxon>Heteroconchia</taxon>
        <taxon>Euheterodonta</taxon>
        <taxon>Imparidentia</taxon>
        <taxon>Neoheterodontei</taxon>
        <taxon>Myida</taxon>
        <taxon>Dreissenoidea</taxon>
        <taxon>Dreissenidae</taxon>
        <taxon>Dreissena</taxon>
    </lineage>
</organism>
<gene>
    <name evidence="1" type="ORF">DPMN_151192</name>
</gene>
<reference evidence="1" key="2">
    <citation type="submission" date="2020-11" db="EMBL/GenBank/DDBJ databases">
        <authorList>
            <person name="McCartney M.A."/>
            <person name="Auch B."/>
            <person name="Kono T."/>
            <person name="Mallez S."/>
            <person name="Becker A."/>
            <person name="Gohl D.M."/>
            <person name="Silverstein K.A.T."/>
            <person name="Koren S."/>
            <person name="Bechman K.B."/>
            <person name="Herman A."/>
            <person name="Abrahante J.E."/>
            <person name="Garbe J."/>
        </authorList>
    </citation>
    <scope>NUCLEOTIDE SEQUENCE</scope>
    <source>
        <strain evidence="1">Duluth1</strain>
        <tissue evidence="1">Whole animal</tissue>
    </source>
</reference>